<dbReference type="Gene3D" id="3.40.50.1820">
    <property type="entry name" value="alpha/beta hydrolase"/>
    <property type="match status" value="1"/>
</dbReference>
<keyword evidence="2" id="KW-1185">Reference proteome</keyword>
<dbReference type="InterPro" id="IPR029058">
    <property type="entry name" value="AB_hydrolase_fold"/>
</dbReference>
<protein>
    <recommendedName>
        <fullName evidence="3">Alpha/beta hydrolase</fullName>
    </recommendedName>
</protein>
<gene>
    <name evidence="1" type="ORF">QQZ08_001073</name>
</gene>
<proteinExistence type="predicted"/>
<accession>A0ABR1IFV3</accession>
<dbReference type="Proteomes" id="UP001498421">
    <property type="component" value="Unassembled WGS sequence"/>
</dbReference>
<evidence type="ECO:0008006" key="3">
    <source>
        <dbReference type="Google" id="ProtNLM"/>
    </source>
</evidence>
<comment type="caution">
    <text evidence="1">The sequence shown here is derived from an EMBL/GenBank/DDBJ whole genome shotgun (WGS) entry which is preliminary data.</text>
</comment>
<reference evidence="1 2" key="1">
    <citation type="journal article" date="2025" name="Microbiol. Resour. Announc.">
        <title>Draft genome sequences for Neonectria magnoliae and Neonectria punicea, canker pathogens of Liriodendron tulipifera and Acer saccharum in West Virginia.</title>
        <authorList>
            <person name="Petronek H.M."/>
            <person name="Kasson M.T."/>
            <person name="Metheny A.M."/>
            <person name="Stauder C.M."/>
            <person name="Lovett B."/>
            <person name="Lynch S.C."/>
            <person name="Garnas J.R."/>
            <person name="Kasson L.R."/>
            <person name="Stajich J.E."/>
        </authorList>
    </citation>
    <scope>NUCLEOTIDE SEQUENCE [LARGE SCALE GENOMIC DNA]</scope>
    <source>
        <strain evidence="1 2">NRRL 64651</strain>
    </source>
</reference>
<evidence type="ECO:0000313" key="1">
    <source>
        <dbReference type="EMBL" id="KAK7432508.1"/>
    </source>
</evidence>
<evidence type="ECO:0000313" key="2">
    <source>
        <dbReference type="Proteomes" id="UP001498421"/>
    </source>
</evidence>
<dbReference type="SUPFAM" id="SSF53474">
    <property type="entry name" value="alpha/beta-Hydrolases"/>
    <property type="match status" value="1"/>
</dbReference>
<name>A0ABR1IFV3_9HYPO</name>
<dbReference type="EMBL" id="JAZAVK010000005">
    <property type="protein sequence ID" value="KAK7432508.1"/>
    <property type="molecule type" value="Genomic_DNA"/>
</dbReference>
<sequence length="76" mass="8530">MPELTVPEAVLYYEIFDTKGPLLVLIPGRGRVLHPAAEFLAANFTVAYWDRRGYSQSLVVGQQDFESRLQTDADDA</sequence>
<organism evidence="1 2">
    <name type="scientific">Neonectria magnoliae</name>
    <dbReference type="NCBI Taxonomy" id="2732573"/>
    <lineage>
        <taxon>Eukaryota</taxon>
        <taxon>Fungi</taxon>
        <taxon>Dikarya</taxon>
        <taxon>Ascomycota</taxon>
        <taxon>Pezizomycotina</taxon>
        <taxon>Sordariomycetes</taxon>
        <taxon>Hypocreomycetidae</taxon>
        <taxon>Hypocreales</taxon>
        <taxon>Nectriaceae</taxon>
        <taxon>Neonectria</taxon>
    </lineage>
</organism>